<dbReference type="RefSeq" id="WP_390283432.1">
    <property type="nucleotide sequence ID" value="NZ_JBHUDI010000001.1"/>
</dbReference>
<keyword evidence="2" id="KW-1185">Reference proteome</keyword>
<dbReference type="InterPro" id="IPR012440">
    <property type="entry name" value="DUF1641"/>
</dbReference>
<evidence type="ECO:0000313" key="1">
    <source>
        <dbReference type="EMBL" id="MFD1562147.1"/>
    </source>
</evidence>
<reference evidence="1 2" key="1">
    <citation type="journal article" date="2019" name="Int. J. Syst. Evol. Microbiol.">
        <title>The Global Catalogue of Microorganisms (GCM) 10K type strain sequencing project: providing services to taxonomists for standard genome sequencing and annotation.</title>
        <authorList>
            <consortium name="The Broad Institute Genomics Platform"/>
            <consortium name="The Broad Institute Genome Sequencing Center for Infectious Disease"/>
            <person name="Wu L."/>
            <person name="Ma J."/>
        </authorList>
    </citation>
    <scope>NUCLEOTIDE SEQUENCE [LARGE SCALE GENOMIC DNA]</scope>
    <source>
        <strain evidence="1 2">CGMCC 1.12230</strain>
    </source>
</reference>
<dbReference type="Proteomes" id="UP001597076">
    <property type="component" value="Unassembled WGS sequence"/>
</dbReference>
<sequence length="78" mass="8103">MTGTSPGELADTAADDDVARTLTSLLEAVGDVAAEPAEPLGAREVVRTLRDPAVRRGLGFVVSVARETGNQLPDGDER</sequence>
<dbReference type="EMBL" id="JBHUDI010000001">
    <property type="protein sequence ID" value="MFD1562147.1"/>
    <property type="molecule type" value="Genomic_DNA"/>
</dbReference>
<protein>
    <submittedName>
        <fullName evidence="1">DUF1641 domain-containing protein</fullName>
    </submittedName>
</protein>
<accession>A0ABD6BAT3</accession>
<proteinExistence type="predicted"/>
<name>A0ABD6BAT3_9EURY</name>
<dbReference type="Pfam" id="PF07849">
    <property type="entry name" value="DUF1641"/>
    <property type="match status" value="1"/>
</dbReference>
<gene>
    <name evidence="1" type="ORF">ACFR99_00975</name>
</gene>
<evidence type="ECO:0000313" key="2">
    <source>
        <dbReference type="Proteomes" id="UP001597076"/>
    </source>
</evidence>
<dbReference type="AlphaFoldDB" id="A0ABD6BAT3"/>
<comment type="caution">
    <text evidence="1">The sequence shown here is derived from an EMBL/GenBank/DDBJ whole genome shotgun (WGS) entry which is preliminary data.</text>
</comment>
<organism evidence="1 2">
    <name type="scientific">Haloarchaeobius amylolyticus</name>
    <dbReference type="NCBI Taxonomy" id="1198296"/>
    <lineage>
        <taxon>Archaea</taxon>
        <taxon>Methanobacteriati</taxon>
        <taxon>Methanobacteriota</taxon>
        <taxon>Stenosarchaea group</taxon>
        <taxon>Halobacteria</taxon>
        <taxon>Halobacteriales</taxon>
        <taxon>Halorubellaceae</taxon>
        <taxon>Haloarchaeobius</taxon>
    </lineage>
</organism>